<keyword evidence="1" id="KW-0175">Coiled coil</keyword>
<feature type="region of interest" description="Disordered" evidence="2">
    <location>
        <begin position="225"/>
        <end position="251"/>
    </location>
</feature>
<dbReference type="AlphaFoldDB" id="A0A507FNQ3"/>
<dbReference type="EMBL" id="QEAP01000023">
    <property type="protein sequence ID" value="TPX77320.1"/>
    <property type="molecule type" value="Genomic_DNA"/>
</dbReference>
<dbReference type="OrthoDB" id="2162770at2759"/>
<organism evidence="4 5">
    <name type="scientific">Chytriomyces confervae</name>
    <dbReference type="NCBI Taxonomy" id="246404"/>
    <lineage>
        <taxon>Eukaryota</taxon>
        <taxon>Fungi</taxon>
        <taxon>Fungi incertae sedis</taxon>
        <taxon>Chytridiomycota</taxon>
        <taxon>Chytridiomycota incertae sedis</taxon>
        <taxon>Chytridiomycetes</taxon>
        <taxon>Chytridiales</taxon>
        <taxon>Chytriomycetaceae</taxon>
        <taxon>Chytriomyces</taxon>
    </lineage>
</organism>
<proteinExistence type="predicted"/>
<reference evidence="4 5" key="1">
    <citation type="journal article" date="2019" name="Sci. Rep.">
        <title>Comparative genomics of chytrid fungi reveal insights into the obligate biotrophic and pathogenic lifestyle of Synchytrium endobioticum.</title>
        <authorList>
            <person name="van de Vossenberg B.T.L.H."/>
            <person name="Warris S."/>
            <person name="Nguyen H.D.T."/>
            <person name="van Gent-Pelzer M.P.E."/>
            <person name="Joly D.L."/>
            <person name="van de Geest H.C."/>
            <person name="Bonants P.J.M."/>
            <person name="Smith D.S."/>
            <person name="Levesque C.A."/>
            <person name="van der Lee T.A.J."/>
        </authorList>
    </citation>
    <scope>NUCLEOTIDE SEQUENCE [LARGE SCALE GENOMIC DNA]</scope>
    <source>
        <strain evidence="4 5">CBS 675.73</strain>
    </source>
</reference>
<dbReference type="Proteomes" id="UP000320333">
    <property type="component" value="Unassembled WGS sequence"/>
</dbReference>
<name>A0A507FNQ3_9FUNG</name>
<feature type="domain" description="PH" evidence="3">
    <location>
        <begin position="83"/>
        <end position="189"/>
    </location>
</feature>
<accession>A0A507FNQ3</accession>
<feature type="coiled-coil region" evidence="1">
    <location>
        <begin position="309"/>
        <end position="343"/>
    </location>
</feature>
<dbReference type="PROSITE" id="PS50003">
    <property type="entry name" value="PH_DOMAIN"/>
    <property type="match status" value="1"/>
</dbReference>
<dbReference type="Pfam" id="PF00169">
    <property type="entry name" value="PH"/>
    <property type="match status" value="1"/>
</dbReference>
<dbReference type="InterPro" id="IPR001849">
    <property type="entry name" value="PH_domain"/>
</dbReference>
<sequence length="374" mass="40923">MELPVFRHSASTLASGGSERLSGTPSAVSNDFSTAGVLDSLMNSITTEFDLSHPPTPRLSSDVESLVMLSSMQDSLGELRRKNPLMYGPLLKLNSTSDQSWKSRFFLLTRDGKMFLFKPNPSLETLPITYIPVERYTAMTNPVYKTWVLHVEGSGVTMEGFIQKRTWTLKASSGTELKMWEEAVVSLTSPSLTLARSISLTERLGSSSSHMQFAEASSRFGGLPLGSHRGKDVAAGHNNNGNSSSSSSSADPAIHLEMFPIPSVHKSQSHHTLLQRKSPEVMGANSKRVSESQMGVKFKSFAMPKAATVEYLLEKQRIENEQKEEMEKEALKKQEQLRMAATTASAAAAAAEAERKKASKVPIMPMSVTYASLK</sequence>
<evidence type="ECO:0000313" key="4">
    <source>
        <dbReference type="EMBL" id="TPX77320.1"/>
    </source>
</evidence>
<feature type="region of interest" description="Disordered" evidence="2">
    <location>
        <begin position="265"/>
        <end position="288"/>
    </location>
</feature>
<dbReference type="Gene3D" id="2.30.29.30">
    <property type="entry name" value="Pleckstrin-homology domain (PH domain)/Phosphotyrosine-binding domain (PTB)"/>
    <property type="match status" value="1"/>
</dbReference>
<evidence type="ECO:0000256" key="1">
    <source>
        <dbReference type="SAM" id="Coils"/>
    </source>
</evidence>
<protein>
    <recommendedName>
        <fullName evidence="3">PH domain-containing protein</fullName>
    </recommendedName>
</protein>
<comment type="caution">
    <text evidence="4">The sequence shown here is derived from an EMBL/GenBank/DDBJ whole genome shotgun (WGS) entry which is preliminary data.</text>
</comment>
<evidence type="ECO:0000313" key="5">
    <source>
        <dbReference type="Proteomes" id="UP000320333"/>
    </source>
</evidence>
<evidence type="ECO:0000259" key="3">
    <source>
        <dbReference type="PROSITE" id="PS50003"/>
    </source>
</evidence>
<dbReference type="SMART" id="SM00233">
    <property type="entry name" value="PH"/>
    <property type="match status" value="1"/>
</dbReference>
<gene>
    <name evidence="4" type="ORF">CcCBS67573_g01402</name>
</gene>
<feature type="compositionally biased region" description="Low complexity" evidence="2">
    <location>
        <begin position="238"/>
        <end position="249"/>
    </location>
</feature>
<dbReference type="InterPro" id="IPR011993">
    <property type="entry name" value="PH-like_dom_sf"/>
</dbReference>
<keyword evidence="5" id="KW-1185">Reference proteome</keyword>
<dbReference type="CDD" id="cd00821">
    <property type="entry name" value="PH"/>
    <property type="match status" value="1"/>
</dbReference>
<evidence type="ECO:0000256" key="2">
    <source>
        <dbReference type="SAM" id="MobiDB-lite"/>
    </source>
</evidence>
<dbReference type="SUPFAM" id="SSF50729">
    <property type="entry name" value="PH domain-like"/>
    <property type="match status" value="1"/>
</dbReference>